<comment type="caution">
    <text evidence="2">The sequence shown here is derived from an EMBL/GenBank/DDBJ whole genome shotgun (WGS) entry which is preliminary data.</text>
</comment>
<protein>
    <submittedName>
        <fullName evidence="2">Uncharacterized protein</fullName>
    </submittedName>
</protein>
<proteinExistence type="predicted"/>
<sequence>MANKGGKERIGERRSEGGRDWGCGKVRKNSEGIDDSLHAISSLNNSTLWITRQLLLFRHFFDKISIWIF</sequence>
<evidence type="ECO:0000313" key="2">
    <source>
        <dbReference type="EMBL" id="OGY82931.1"/>
    </source>
</evidence>
<gene>
    <name evidence="2" type="ORF">A2898_05115</name>
</gene>
<feature type="region of interest" description="Disordered" evidence="1">
    <location>
        <begin position="1"/>
        <end position="23"/>
    </location>
</feature>
<reference evidence="2 3" key="1">
    <citation type="journal article" date="2016" name="Nat. Commun.">
        <title>Thousands of microbial genomes shed light on interconnected biogeochemical processes in an aquifer system.</title>
        <authorList>
            <person name="Anantharaman K."/>
            <person name="Brown C.T."/>
            <person name="Hug L.A."/>
            <person name="Sharon I."/>
            <person name="Castelle C.J."/>
            <person name="Probst A.J."/>
            <person name="Thomas B.C."/>
            <person name="Singh A."/>
            <person name="Wilkins M.J."/>
            <person name="Karaoz U."/>
            <person name="Brodie E.L."/>
            <person name="Williams K.H."/>
            <person name="Hubbard S.S."/>
            <person name="Banfield J.F."/>
        </authorList>
    </citation>
    <scope>NUCLEOTIDE SEQUENCE [LARGE SCALE GENOMIC DNA]</scope>
</reference>
<feature type="compositionally biased region" description="Basic and acidic residues" evidence="1">
    <location>
        <begin position="1"/>
        <end position="19"/>
    </location>
</feature>
<dbReference type="STRING" id="1798543.A2898_05115"/>
<evidence type="ECO:0000256" key="1">
    <source>
        <dbReference type="SAM" id="MobiDB-lite"/>
    </source>
</evidence>
<organism evidence="2 3">
    <name type="scientific">Candidatus Kerfeldbacteria bacterium RIFCSPLOWO2_01_FULL_48_11</name>
    <dbReference type="NCBI Taxonomy" id="1798543"/>
    <lineage>
        <taxon>Bacteria</taxon>
        <taxon>Candidatus Kerfeldiibacteriota</taxon>
    </lineage>
</organism>
<accession>A0A1G2B152</accession>
<dbReference type="Proteomes" id="UP000179164">
    <property type="component" value="Unassembled WGS sequence"/>
</dbReference>
<dbReference type="AlphaFoldDB" id="A0A1G2B152"/>
<name>A0A1G2B152_9BACT</name>
<evidence type="ECO:0000313" key="3">
    <source>
        <dbReference type="Proteomes" id="UP000179164"/>
    </source>
</evidence>
<dbReference type="EMBL" id="MHKE01000017">
    <property type="protein sequence ID" value="OGY82931.1"/>
    <property type="molecule type" value="Genomic_DNA"/>
</dbReference>